<evidence type="ECO:0000256" key="2">
    <source>
        <dbReference type="ARBA" id="ARBA00022692"/>
    </source>
</evidence>
<reference evidence="6" key="1">
    <citation type="journal article" date="2015" name="Genome Announc.">
        <title>Genome sequence of the AIDS-associated pathogen Penicillium marneffei (ATCC18224) and its near taxonomic relative Talaromyces stipitatus (ATCC10500).</title>
        <authorList>
            <person name="Nierman W.C."/>
            <person name="Fedorova-Abrams N.D."/>
            <person name="Andrianopoulos A."/>
        </authorList>
    </citation>
    <scope>NUCLEOTIDE SEQUENCE [LARGE SCALE GENOMIC DNA]</scope>
    <source>
        <strain evidence="6">ATCC 10500 / CBS 375.48 / QM 6759 / NRRL 1006</strain>
    </source>
</reference>
<dbReference type="GeneID" id="8104660"/>
<gene>
    <name evidence="5" type="ORF">TSTA_019650</name>
</gene>
<evidence type="ECO:0000313" key="6">
    <source>
        <dbReference type="Proteomes" id="UP000001745"/>
    </source>
</evidence>
<accession>B8MEM0</accession>
<dbReference type="Gene3D" id="1.20.120.550">
    <property type="entry name" value="Membrane associated eicosanoid/glutathione metabolism-like domain"/>
    <property type="match status" value="1"/>
</dbReference>
<dbReference type="SUPFAM" id="SSF161084">
    <property type="entry name" value="MAPEG domain-like"/>
    <property type="match status" value="1"/>
</dbReference>
<dbReference type="GO" id="GO:0016020">
    <property type="term" value="C:membrane"/>
    <property type="evidence" value="ECO:0007669"/>
    <property type="project" value="UniProtKB-SubCell"/>
</dbReference>
<dbReference type="AlphaFoldDB" id="B8MEM0"/>
<dbReference type="InterPro" id="IPR023352">
    <property type="entry name" value="MAPEG-like_dom_sf"/>
</dbReference>
<dbReference type="InterPro" id="IPR001129">
    <property type="entry name" value="Membr-assoc_MAPEG"/>
</dbReference>
<dbReference type="eggNOG" id="ENOG502SE3P">
    <property type="taxonomic scope" value="Eukaryota"/>
</dbReference>
<dbReference type="EMBL" id="EQ962656">
    <property type="protein sequence ID" value="EED16903.1"/>
    <property type="molecule type" value="Genomic_DNA"/>
</dbReference>
<keyword evidence="4" id="KW-0472">Membrane</keyword>
<protein>
    <submittedName>
        <fullName evidence="5">Uncharacterized protein</fullName>
    </submittedName>
</protein>
<dbReference type="VEuPathDB" id="FungiDB:TSTA_019650"/>
<name>B8MEM0_TALSN</name>
<keyword evidence="2" id="KW-0812">Transmembrane</keyword>
<comment type="subcellular location">
    <subcellularLocation>
        <location evidence="1">Membrane</location>
    </subcellularLocation>
</comment>
<dbReference type="Pfam" id="PF01124">
    <property type="entry name" value="MAPEG"/>
    <property type="match status" value="1"/>
</dbReference>
<organism evidence="5 6">
    <name type="scientific">Talaromyces stipitatus (strain ATCC 10500 / CBS 375.48 / QM 6759 / NRRL 1006)</name>
    <name type="common">Penicillium stipitatum</name>
    <dbReference type="NCBI Taxonomy" id="441959"/>
    <lineage>
        <taxon>Eukaryota</taxon>
        <taxon>Fungi</taxon>
        <taxon>Dikarya</taxon>
        <taxon>Ascomycota</taxon>
        <taxon>Pezizomycotina</taxon>
        <taxon>Eurotiomycetes</taxon>
        <taxon>Eurotiomycetidae</taxon>
        <taxon>Eurotiales</taxon>
        <taxon>Trichocomaceae</taxon>
        <taxon>Talaromyces</taxon>
        <taxon>Talaromyces sect. Talaromyces</taxon>
    </lineage>
</organism>
<dbReference type="PhylomeDB" id="B8MEM0"/>
<dbReference type="PANTHER" id="PTHR35371">
    <property type="entry name" value="INNER MEMBRANE PROTEIN"/>
    <property type="match status" value="1"/>
</dbReference>
<evidence type="ECO:0000313" key="5">
    <source>
        <dbReference type="EMBL" id="EED16903.1"/>
    </source>
</evidence>
<evidence type="ECO:0000256" key="1">
    <source>
        <dbReference type="ARBA" id="ARBA00004370"/>
    </source>
</evidence>
<dbReference type="OrthoDB" id="2122304at2759"/>
<evidence type="ECO:0000256" key="3">
    <source>
        <dbReference type="ARBA" id="ARBA00022989"/>
    </source>
</evidence>
<keyword evidence="3" id="KW-1133">Transmembrane helix</keyword>
<dbReference type="InParanoid" id="B8MEM0"/>
<keyword evidence="6" id="KW-1185">Reference proteome</keyword>
<dbReference type="PANTHER" id="PTHR35371:SF2">
    <property type="entry name" value="MAPEG FAMILY PROTEIN"/>
    <property type="match status" value="1"/>
</dbReference>
<sequence length="160" mass="18327">MAQVLSKMTSLITNLGLAANNYTSAFILWNWAYAYLLTSPRTLTIRAGLDHNENPRFDLAKYGERAVTEGKLTRKRLQQIQRAQSAHQNSIESFALFASTMVLMNVAKLDAETINLIGALYSIFRVSYVKAYYYIEDRHLSILRSIVWHCGNFSCFYGIW</sequence>
<dbReference type="HOGENOM" id="CLU_110778_4_0_1"/>
<dbReference type="RefSeq" id="XP_002484137.1">
    <property type="nucleotide sequence ID" value="XM_002484092.1"/>
</dbReference>
<proteinExistence type="predicted"/>
<dbReference type="OMA" id="FHFVFAY"/>
<dbReference type="Proteomes" id="UP000001745">
    <property type="component" value="Unassembled WGS sequence"/>
</dbReference>
<evidence type="ECO:0000256" key="4">
    <source>
        <dbReference type="ARBA" id="ARBA00023136"/>
    </source>
</evidence>